<evidence type="ECO:0000313" key="2">
    <source>
        <dbReference type="EMBL" id="SNC73493.1"/>
    </source>
</evidence>
<protein>
    <submittedName>
        <fullName evidence="2">CRISPR-associated protein, Cse1 family</fullName>
    </submittedName>
</protein>
<gene>
    <name evidence="2" type="ORF">SAMN05445756_1992</name>
</gene>
<accession>A0A212U5F5</accession>
<dbReference type="AlphaFoldDB" id="A0A212U5F5"/>
<evidence type="ECO:0000256" key="1">
    <source>
        <dbReference type="SAM" id="MobiDB-lite"/>
    </source>
</evidence>
<evidence type="ECO:0000313" key="3">
    <source>
        <dbReference type="Proteomes" id="UP000198122"/>
    </source>
</evidence>
<proteinExistence type="predicted"/>
<organism evidence="2 3">
    <name type="scientific">Kytococcus aerolatus</name>
    <dbReference type="NCBI Taxonomy" id="592308"/>
    <lineage>
        <taxon>Bacteria</taxon>
        <taxon>Bacillati</taxon>
        <taxon>Actinomycetota</taxon>
        <taxon>Actinomycetes</taxon>
        <taxon>Micrococcales</taxon>
        <taxon>Kytococcaceae</taxon>
        <taxon>Kytococcus</taxon>
    </lineage>
</organism>
<dbReference type="Pfam" id="PF09481">
    <property type="entry name" value="CRISPR_Cse1"/>
    <property type="match status" value="1"/>
</dbReference>
<dbReference type="InterPro" id="IPR013381">
    <property type="entry name" value="CRISPR-assoc_prot_Cse1"/>
</dbReference>
<dbReference type="EMBL" id="FYEZ01000003">
    <property type="protein sequence ID" value="SNC73493.1"/>
    <property type="molecule type" value="Genomic_DNA"/>
</dbReference>
<dbReference type="Proteomes" id="UP000198122">
    <property type="component" value="Unassembled WGS sequence"/>
</dbReference>
<dbReference type="Gene3D" id="1.10.132.100">
    <property type="match status" value="1"/>
</dbReference>
<dbReference type="CDD" id="cd09729">
    <property type="entry name" value="Cse1_I-E"/>
    <property type="match status" value="1"/>
</dbReference>
<dbReference type="OrthoDB" id="3187690at2"/>
<reference evidence="2 3" key="1">
    <citation type="submission" date="2017-06" db="EMBL/GenBank/DDBJ databases">
        <authorList>
            <person name="Kim H.J."/>
            <person name="Triplett B.A."/>
        </authorList>
    </citation>
    <scope>NUCLEOTIDE SEQUENCE [LARGE SCALE GENOMIC DNA]</scope>
    <source>
        <strain evidence="2 3">DSM 22179</strain>
    </source>
</reference>
<dbReference type="RefSeq" id="WP_088818972.1">
    <property type="nucleotide sequence ID" value="NZ_FYEZ01000003.1"/>
</dbReference>
<name>A0A212U5F5_9MICO</name>
<keyword evidence="3" id="KW-1185">Reference proteome</keyword>
<sequence length="542" mass="58736">MTSDLREMGWIPVLRLDGGRELVGLRELFARAEEFSDLAPELTCQRDAVLRLALAILWSAVRVEGPDDWADLVESGDWSEQVLDYLDAPEGRWDLFDEEAPFFQTPSLRTAKGTHSGLEKLILDVPAGEQMFIGRQRSSYESISAREAALWLVTVMAFDPSGIKTGAVGDVHAKGGKGYPMGTAAAGRFHLVVALGETLAETLMLNLMPRETEPLAGADSEEDRPAWERPVPTAERQERLPDGPVDLLTWQSRRIRLVREGGRMVGVIIANGDAFSEQNAHQVEPFSIWRYSDPQTKKAGRTVFMPLMVDPAVQIWRGVSRLLGAVPGGPSKYPAPPAPAVVNWIGELAVMGKIDVAPRRFRASGVEYGTQSAVVSDLVDDSLALPVAALSAGQPAVSGLLVEGVEAAEQGVRALGRLAANLARAAGDRDDLSRDAGESASRAARQQGFAALDAPVRAWIASVDPAELDSCRRAWFAEARGILRDLGAEMVRTAPPAAWVPRESDAMDVPRADHYFQRALHTAFSLPDEPTTAAEEAARADR</sequence>
<feature type="region of interest" description="Disordered" evidence="1">
    <location>
        <begin position="214"/>
        <end position="239"/>
    </location>
</feature>
<dbReference type="NCBIfam" id="TIGR02547">
    <property type="entry name" value="casA_cse1"/>
    <property type="match status" value="1"/>
</dbReference>